<reference evidence="1 2" key="1">
    <citation type="submission" date="2018-06" db="EMBL/GenBank/DDBJ databases">
        <title>Genomic Encyclopedia of Type Strains, Phase IV (KMG-IV): sequencing the most valuable type-strain genomes for metagenomic binning, comparative biology and taxonomic classification.</title>
        <authorList>
            <person name="Goeker M."/>
        </authorList>
    </citation>
    <scope>NUCLEOTIDE SEQUENCE [LARGE SCALE GENOMIC DNA]</scope>
    <source>
        <strain evidence="1 2">DSM 45479</strain>
    </source>
</reference>
<keyword evidence="2" id="KW-1185">Reference proteome</keyword>
<dbReference type="InterPro" id="IPR023393">
    <property type="entry name" value="START-like_dom_sf"/>
</dbReference>
<evidence type="ECO:0000313" key="2">
    <source>
        <dbReference type="Proteomes" id="UP000248714"/>
    </source>
</evidence>
<proteinExistence type="predicted"/>
<accession>A0ABX9EDQ1</accession>
<dbReference type="InterPro" id="IPR019587">
    <property type="entry name" value="Polyketide_cyclase/dehydratase"/>
</dbReference>
<dbReference type="Pfam" id="PF10604">
    <property type="entry name" value="Polyketide_cyc2"/>
    <property type="match status" value="1"/>
</dbReference>
<dbReference type="Gene3D" id="3.30.530.20">
    <property type="match status" value="1"/>
</dbReference>
<organism evidence="1 2">
    <name type="scientific">Lentzea atacamensis</name>
    <dbReference type="NCBI Taxonomy" id="531938"/>
    <lineage>
        <taxon>Bacteria</taxon>
        <taxon>Bacillati</taxon>
        <taxon>Actinomycetota</taxon>
        <taxon>Actinomycetes</taxon>
        <taxon>Pseudonocardiales</taxon>
        <taxon>Pseudonocardiaceae</taxon>
        <taxon>Lentzea</taxon>
    </lineage>
</organism>
<protein>
    <submittedName>
        <fullName evidence="1">Polyketide cyclase/dehydrase/lipid transport protein</fullName>
    </submittedName>
</protein>
<gene>
    <name evidence="1" type="ORF">C8D87_103665</name>
</gene>
<name>A0ABX9EDQ1_9PSEU</name>
<comment type="caution">
    <text evidence="1">The sequence shown here is derived from an EMBL/GenBank/DDBJ whole genome shotgun (WGS) entry which is preliminary data.</text>
</comment>
<dbReference type="Proteomes" id="UP000248714">
    <property type="component" value="Unassembled WGS sequence"/>
</dbReference>
<dbReference type="SUPFAM" id="SSF55961">
    <property type="entry name" value="Bet v1-like"/>
    <property type="match status" value="1"/>
</dbReference>
<evidence type="ECO:0000313" key="1">
    <source>
        <dbReference type="EMBL" id="RAS67326.1"/>
    </source>
</evidence>
<dbReference type="EMBL" id="QLTT01000003">
    <property type="protein sequence ID" value="RAS67326.1"/>
    <property type="molecule type" value="Genomic_DNA"/>
</dbReference>
<sequence>MPADAEAVFDVVSDLDNMTTWLPDSVEVELSGPNLIRLWLPGLHAEVDVERQVDIDWERLRITWGSETTTSCTGTLRVLRLTADRSAVSVQLTGPPGASARSVDAWIEAALNALETVVASECRTKQAVHQPVR</sequence>